<evidence type="ECO:0000256" key="1">
    <source>
        <dbReference type="ARBA" id="ARBA00001637"/>
    </source>
</evidence>
<dbReference type="InterPro" id="IPR002820">
    <property type="entry name" value="Mopterin_CF_biosynth-C_dom"/>
</dbReference>
<comment type="caution">
    <text evidence="9">The sequence shown here is derived from an EMBL/GenBank/DDBJ whole genome shotgun (WGS) entry which is preliminary data.</text>
</comment>
<sequence>MSKLTHFDESGQAHMVDVADKKISKRTAMAGGAIQMSQEAFELLKKGNSHKGDILGIARIAAIQGSKQTSNLIPLCHPLSLNHLKVEFELEESKHIVHMRVTVDTEGKTGVEMEALTGVSVGLLTVYDMLKAVDKRMVMHNIHLVSKKGGKSGEFNF</sequence>
<gene>
    <name evidence="7 9" type="primary">moaC</name>
    <name evidence="9" type="ORF">DK869_06135</name>
</gene>
<name>A0A318NBR4_9PROT</name>
<evidence type="ECO:0000313" key="10">
    <source>
        <dbReference type="Proteomes" id="UP000247565"/>
    </source>
</evidence>
<dbReference type="SUPFAM" id="SSF55040">
    <property type="entry name" value="Molybdenum cofactor biosynthesis protein C, MoaC"/>
    <property type="match status" value="1"/>
</dbReference>
<proteinExistence type="inferred from homology"/>
<feature type="binding site" evidence="7">
    <location>
        <begin position="75"/>
        <end position="77"/>
    </location>
    <ligand>
        <name>substrate</name>
    </ligand>
</feature>
<dbReference type="NCBIfam" id="NF006870">
    <property type="entry name" value="PRK09364.1"/>
    <property type="match status" value="1"/>
</dbReference>
<dbReference type="EMBL" id="QGLT01000003">
    <property type="protein sequence ID" value="PXZ00212.1"/>
    <property type="molecule type" value="Genomic_DNA"/>
</dbReference>
<dbReference type="EC" id="4.6.1.17" evidence="3 7"/>
<dbReference type="InterPro" id="IPR050105">
    <property type="entry name" value="MoCo_biosynth_MoaA/MoaC"/>
</dbReference>
<dbReference type="InterPro" id="IPR036522">
    <property type="entry name" value="MoaC_sf"/>
</dbReference>
<dbReference type="GO" id="GO:0061799">
    <property type="term" value="F:cyclic pyranopterin monophosphate synthase activity"/>
    <property type="evidence" value="ECO:0007669"/>
    <property type="project" value="UniProtKB-UniRule"/>
</dbReference>
<keyword evidence="10" id="KW-1185">Reference proteome</keyword>
<dbReference type="Pfam" id="PF01967">
    <property type="entry name" value="MoaC"/>
    <property type="match status" value="1"/>
</dbReference>
<reference evidence="9 10" key="1">
    <citation type="submission" date="2018-05" db="EMBL/GenBank/DDBJ databases">
        <title>Reference genomes for bee gut microbiota database.</title>
        <authorList>
            <person name="Ellegaard K.M."/>
        </authorList>
    </citation>
    <scope>NUCLEOTIDE SEQUENCE [LARGE SCALE GENOMIC DNA]</scope>
    <source>
        <strain evidence="9 10">ESL0284</strain>
    </source>
</reference>
<evidence type="ECO:0000313" key="9">
    <source>
        <dbReference type="EMBL" id="PXZ00212.1"/>
    </source>
</evidence>
<evidence type="ECO:0000259" key="8">
    <source>
        <dbReference type="Pfam" id="PF01967"/>
    </source>
</evidence>
<dbReference type="InterPro" id="IPR047594">
    <property type="entry name" value="MoaC_bact/euk"/>
</dbReference>
<accession>A0A318NBR4</accession>
<dbReference type="Proteomes" id="UP000247565">
    <property type="component" value="Unassembled WGS sequence"/>
</dbReference>
<organism evidence="9 10">
    <name type="scientific">Commensalibacter melissae</name>
    <dbReference type="NCBI Taxonomy" id="2070537"/>
    <lineage>
        <taxon>Bacteria</taxon>
        <taxon>Pseudomonadati</taxon>
        <taxon>Pseudomonadota</taxon>
        <taxon>Alphaproteobacteria</taxon>
        <taxon>Acetobacterales</taxon>
        <taxon>Acetobacteraceae</taxon>
    </lineage>
</organism>
<evidence type="ECO:0000256" key="5">
    <source>
        <dbReference type="ARBA" id="ARBA00023239"/>
    </source>
</evidence>
<evidence type="ECO:0000256" key="2">
    <source>
        <dbReference type="ARBA" id="ARBA00005046"/>
    </source>
</evidence>
<dbReference type="HAMAP" id="MF_01224_B">
    <property type="entry name" value="MoaC_B"/>
    <property type="match status" value="1"/>
</dbReference>
<evidence type="ECO:0000256" key="3">
    <source>
        <dbReference type="ARBA" id="ARBA00012575"/>
    </source>
</evidence>
<keyword evidence="4 7" id="KW-0501">Molybdenum cofactor biosynthesis</keyword>
<evidence type="ECO:0000256" key="4">
    <source>
        <dbReference type="ARBA" id="ARBA00023150"/>
    </source>
</evidence>
<dbReference type="NCBIfam" id="TIGR00581">
    <property type="entry name" value="moaC"/>
    <property type="match status" value="1"/>
</dbReference>
<comment type="subunit">
    <text evidence="7">Homohexamer; trimer of dimers.</text>
</comment>
<comment type="catalytic activity">
    <reaction evidence="1 7">
        <text>(8S)-3',8-cyclo-7,8-dihydroguanosine 5'-triphosphate = cyclic pyranopterin phosphate + diphosphate</text>
        <dbReference type="Rhea" id="RHEA:49580"/>
        <dbReference type="ChEBI" id="CHEBI:33019"/>
        <dbReference type="ChEBI" id="CHEBI:59648"/>
        <dbReference type="ChEBI" id="CHEBI:131766"/>
        <dbReference type="EC" id="4.6.1.17"/>
    </reaction>
</comment>
<dbReference type="CDD" id="cd01420">
    <property type="entry name" value="MoaC_PE"/>
    <property type="match status" value="1"/>
</dbReference>
<dbReference type="GO" id="GO:0006777">
    <property type="term" value="P:Mo-molybdopterin cofactor biosynthetic process"/>
    <property type="evidence" value="ECO:0007669"/>
    <property type="project" value="UniProtKB-UniRule"/>
</dbReference>
<dbReference type="Gene3D" id="3.30.70.640">
    <property type="entry name" value="Molybdopterin cofactor biosynthesis C (MoaC) domain"/>
    <property type="match status" value="1"/>
</dbReference>
<protein>
    <recommendedName>
        <fullName evidence="3 7">Cyclic pyranopterin monophosphate synthase</fullName>
        <ecNumber evidence="3 7">4.6.1.17</ecNumber>
    </recommendedName>
    <alternativeName>
        <fullName evidence="7">Molybdenum cofactor biosynthesis protein C</fullName>
    </alternativeName>
</protein>
<comment type="pathway">
    <text evidence="2 7">Cofactor biosynthesis; molybdopterin biosynthesis.</text>
</comment>
<dbReference type="UniPathway" id="UPA00344"/>
<feature type="active site" evidence="7">
    <location>
        <position position="128"/>
    </location>
</feature>
<comment type="function">
    <text evidence="6 7">Catalyzes the conversion of (8S)-3',8-cyclo-7,8-dihydroguanosine 5'-triphosphate to cyclic pyranopterin monophosphate (cPMP).</text>
</comment>
<dbReference type="InterPro" id="IPR023045">
    <property type="entry name" value="MoaC"/>
</dbReference>
<evidence type="ECO:0000256" key="6">
    <source>
        <dbReference type="ARBA" id="ARBA00055087"/>
    </source>
</evidence>
<dbReference type="AlphaFoldDB" id="A0A318NBR4"/>
<dbReference type="PANTHER" id="PTHR22960">
    <property type="entry name" value="MOLYBDOPTERIN COFACTOR SYNTHESIS PROTEIN A"/>
    <property type="match status" value="1"/>
</dbReference>
<evidence type="ECO:0000256" key="7">
    <source>
        <dbReference type="HAMAP-Rule" id="MF_01224"/>
    </source>
</evidence>
<dbReference type="RefSeq" id="WP_110439135.1">
    <property type="nucleotide sequence ID" value="NZ_CP046393.1"/>
</dbReference>
<feature type="binding site" evidence="7">
    <location>
        <begin position="113"/>
        <end position="114"/>
    </location>
    <ligand>
        <name>substrate</name>
    </ligand>
</feature>
<feature type="domain" description="Molybdopterin cofactor biosynthesis C (MoaC)" evidence="8">
    <location>
        <begin position="15"/>
        <end position="150"/>
    </location>
</feature>
<keyword evidence="5 7" id="KW-0456">Lyase</keyword>
<comment type="similarity">
    <text evidence="7">Belongs to the MoaC family.</text>
</comment>
<dbReference type="OrthoDB" id="9794429at2"/>